<gene>
    <name evidence="3" type="ORF">NliqN6_6337</name>
</gene>
<keyword evidence="4" id="KW-1185">Reference proteome</keyword>
<feature type="region of interest" description="Disordered" evidence="1">
    <location>
        <begin position="99"/>
        <end position="149"/>
    </location>
</feature>
<evidence type="ECO:0000256" key="1">
    <source>
        <dbReference type="SAM" id="MobiDB-lite"/>
    </source>
</evidence>
<dbReference type="PANTHER" id="PTHR12436:SF4">
    <property type="entry name" value="LEUKOCYTE RECEPTOR CLUSTER MEMBER 8"/>
    <property type="match status" value="1"/>
</dbReference>
<feature type="domain" description="PCI" evidence="2">
    <location>
        <begin position="306"/>
        <end position="483"/>
    </location>
</feature>
<evidence type="ECO:0000259" key="2">
    <source>
        <dbReference type="PROSITE" id="PS50250"/>
    </source>
</evidence>
<dbReference type="EMBL" id="BLZA01000053">
    <property type="protein sequence ID" value="GHJ89935.1"/>
    <property type="molecule type" value="Genomic_DNA"/>
</dbReference>
<dbReference type="Pfam" id="PF03399">
    <property type="entry name" value="SAC3_GANP"/>
    <property type="match status" value="1"/>
</dbReference>
<dbReference type="AlphaFoldDB" id="A0A8H3YHF8"/>
<evidence type="ECO:0000313" key="4">
    <source>
        <dbReference type="Proteomes" id="UP000620104"/>
    </source>
</evidence>
<proteinExistence type="predicted"/>
<organism evidence="3 4">
    <name type="scientific">Naganishia liquefaciens</name>
    <dbReference type="NCBI Taxonomy" id="104408"/>
    <lineage>
        <taxon>Eukaryota</taxon>
        <taxon>Fungi</taxon>
        <taxon>Dikarya</taxon>
        <taxon>Basidiomycota</taxon>
        <taxon>Agaricomycotina</taxon>
        <taxon>Tremellomycetes</taxon>
        <taxon>Filobasidiales</taxon>
        <taxon>Filobasidiaceae</taxon>
        <taxon>Naganishia</taxon>
    </lineage>
</organism>
<dbReference type="OrthoDB" id="199574at2759"/>
<accession>A0A8H3YHF8</accession>
<reference evidence="3" key="1">
    <citation type="submission" date="2020-07" db="EMBL/GenBank/DDBJ databases">
        <title>Draft Genome Sequence of a Deep-Sea Yeast, Naganishia (Cryptococcus) liquefaciens strain N6.</title>
        <authorList>
            <person name="Han Y.W."/>
            <person name="Kajitani R."/>
            <person name="Morimoto H."/>
            <person name="Parhat M."/>
            <person name="Tsubouchi H."/>
            <person name="Bakenova O."/>
            <person name="Ogata M."/>
            <person name="Argunhan B."/>
            <person name="Aoki R."/>
            <person name="Kajiwara S."/>
            <person name="Itoh T."/>
            <person name="Iwasaki H."/>
        </authorList>
    </citation>
    <scope>NUCLEOTIDE SEQUENCE</scope>
    <source>
        <strain evidence="3">N6</strain>
    </source>
</reference>
<name>A0A8H3YHF8_9TREE</name>
<protein>
    <recommendedName>
        <fullName evidence="2">PCI domain-containing protein</fullName>
    </recommendedName>
</protein>
<dbReference type="InterPro" id="IPR045107">
    <property type="entry name" value="SAC3/GANP/THP3"/>
</dbReference>
<dbReference type="Gene3D" id="1.25.40.990">
    <property type="match status" value="1"/>
</dbReference>
<dbReference type="InterPro" id="IPR000717">
    <property type="entry name" value="PCI_dom"/>
</dbReference>
<dbReference type="Proteomes" id="UP000620104">
    <property type="component" value="Unassembled WGS sequence"/>
</dbReference>
<dbReference type="GO" id="GO:0005634">
    <property type="term" value="C:nucleus"/>
    <property type="evidence" value="ECO:0007669"/>
    <property type="project" value="TreeGrafter"/>
</dbReference>
<comment type="caution">
    <text evidence="3">The sequence shown here is derived from an EMBL/GenBank/DDBJ whole genome shotgun (WGS) entry which is preliminary data.</text>
</comment>
<dbReference type="InterPro" id="IPR005062">
    <property type="entry name" value="SAC3/GANP/THP3_conserved"/>
</dbReference>
<sequence length="516" mass="58805">MSSPWPESLKRFVKRTLSLAPASMKNAVNEEMKAIIFAAYRDPNILNQDWDAIDPLDRLESLKKHAARTTITIPPPPPRVVPIQDTLYNRIGVSTDAGPNDDGWFEDKVGNKRKNKTSEKPASTLKKQKPSAFPSAYTFATSEEDEAKRRRAQRFEREREMEATKNANQLKGFIPRQVHGALEVTAEGGAARTSGGRSKWLGRTDPAVDPNVINWDQFTIRGTSTNIEKRYLRLTSEPDPATIRPLPILRQTLEHLKRKWRAEHNYAYICDQFKSLRQDLTVQRIKNEFTVNVYEIHARMALEASDLGEYNQCQSMLLMLYEHNLPGHPDEFLAYRILYMLHTKNKSELGRTIGHLSQVEKETAPVKHALAVQNAMATGNYHRFFKLYETAPNMGAYLMDHFVTRERMFALTMMSKAYMTLPLVHIQAELAFETAEQANQFLEEHQAANYVKPAPVDEFPTLSSAAARSSTGKKQKLPARPPVVPLKERIWDCRASHAACEKGNERYRTVDLKGQI</sequence>
<dbReference type="PANTHER" id="PTHR12436">
    <property type="entry name" value="80 KDA MCM3-ASSOCIATED PROTEIN"/>
    <property type="match status" value="1"/>
</dbReference>
<evidence type="ECO:0000313" key="3">
    <source>
        <dbReference type="EMBL" id="GHJ89935.1"/>
    </source>
</evidence>
<dbReference type="PROSITE" id="PS50250">
    <property type="entry name" value="PCI"/>
    <property type="match status" value="1"/>
</dbReference>